<dbReference type="InterPro" id="IPR003439">
    <property type="entry name" value="ABC_transporter-like_ATP-bd"/>
</dbReference>
<dbReference type="EMBL" id="ACFG01000004">
    <property type="protein sequence ID" value="EEH64716.1"/>
    <property type="molecule type" value="Genomic_DNA"/>
</dbReference>
<evidence type="ECO:0000256" key="4">
    <source>
        <dbReference type="ARBA" id="ARBA00022840"/>
    </source>
</evidence>
<evidence type="ECO:0000256" key="5">
    <source>
        <dbReference type="ARBA" id="ARBA00066388"/>
    </source>
</evidence>
<proteinExistence type="inferred from homology"/>
<evidence type="ECO:0000256" key="3">
    <source>
        <dbReference type="ARBA" id="ARBA00022741"/>
    </source>
</evidence>
<dbReference type="AlphaFoldDB" id="C0VZ63"/>
<evidence type="ECO:0000256" key="1">
    <source>
        <dbReference type="ARBA" id="ARBA00005417"/>
    </source>
</evidence>
<dbReference type="SUPFAM" id="SSF52540">
    <property type="entry name" value="P-loop containing nucleoside triphosphate hydrolases"/>
    <property type="match status" value="1"/>
</dbReference>
<dbReference type="FunFam" id="3.40.50.300:FF:000425">
    <property type="entry name" value="Probable ABC transporter, ATP-binding subunit"/>
    <property type="match status" value="1"/>
</dbReference>
<dbReference type="Gene3D" id="3.40.50.300">
    <property type="entry name" value="P-loop containing nucleotide triphosphate hydrolases"/>
    <property type="match status" value="1"/>
</dbReference>
<dbReference type="InterPro" id="IPR027417">
    <property type="entry name" value="P-loop_NTPase"/>
</dbReference>
<evidence type="ECO:0000313" key="7">
    <source>
        <dbReference type="EMBL" id="EEH64716.1"/>
    </source>
</evidence>
<dbReference type="RefSeq" id="WP_006547450.1">
    <property type="nucleotide sequence ID" value="NZ_DS999545.1"/>
</dbReference>
<dbReference type="GO" id="GO:0016887">
    <property type="term" value="F:ATP hydrolysis activity"/>
    <property type="evidence" value="ECO:0007669"/>
    <property type="project" value="InterPro"/>
</dbReference>
<keyword evidence="3" id="KW-0547">Nucleotide-binding</keyword>
<reference evidence="7 8" key="1">
    <citation type="submission" date="2009-01" db="EMBL/GenBank/DDBJ databases">
        <authorList>
            <person name="Qin X."/>
            <person name="Bachman B."/>
            <person name="Battles P."/>
            <person name="Bell A."/>
            <person name="Bess C."/>
            <person name="Bickham C."/>
            <person name="Chaboub L."/>
            <person name="Chen D."/>
            <person name="Coyle M."/>
            <person name="Deiros D.R."/>
            <person name="Dinh H."/>
            <person name="Forbes L."/>
            <person name="Fowler G."/>
            <person name="Francisco L."/>
            <person name="Fu Q."/>
            <person name="Gubbala S."/>
            <person name="Hale W."/>
            <person name="Han Y."/>
            <person name="Hemphill L."/>
            <person name="Highlander S.K."/>
            <person name="Hirani K."/>
            <person name="Hogues M."/>
            <person name="Jackson L."/>
            <person name="Jakkamsetti A."/>
            <person name="Javaid M."/>
            <person name="Jiang H."/>
            <person name="Korchina V."/>
            <person name="Kovar C."/>
            <person name="Lara F."/>
            <person name="Lee S."/>
            <person name="Mata R."/>
            <person name="Mathew T."/>
            <person name="Moen C."/>
            <person name="Morales K."/>
            <person name="Munidasa M."/>
            <person name="Nazareth L."/>
            <person name="Ngo R."/>
            <person name="Nguyen L."/>
            <person name="Okwuonu G."/>
            <person name="Ongeri F."/>
            <person name="Patil S."/>
            <person name="Petrosino J."/>
            <person name="Pham C."/>
            <person name="Pham P."/>
            <person name="Pu L.-L."/>
            <person name="Puazo M."/>
            <person name="Raj R."/>
            <person name="Reid J."/>
            <person name="Rouhana J."/>
            <person name="Saada N."/>
            <person name="Shang Y."/>
            <person name="Simmons D."/>
            <person name="Thornton R."/>
            <person name="Warren J."/>
            <person name="Weissenberger G."/>
            <person name="Zhang J."/>
            <person name="Zhang L."/>
            <person name="Zhou C."/>
            <person name="Zhu D."/>
            <person name="Muzny D."/>
            <person name="Worley K."/>
            <person name="Gibbs R."/>
        </authorList>
    </citation>
    <scope>NUCLEOTIDE SEQUENCE [LARGE SCALE GENOMIC DNA]</scope>
    <source>
        <strain evidence="7 8">DSM 15436</strain>
    </source>
</reference>
<dbReference type="SMART" id="SM00382">
    <property type="entry name" value="AAA"/>
    <property type="match status" value="1"/>
</dbReference>
<dbReference type="PROSITE" id="PS50893">
    <property type="entry name" value="ABC_TRANSPORTER_2"/>
    <property type="match status" value="1"/>
</dbReference>
<dbReference type="STRING" id="525245.HMPREF0044_0453"/>
<feature type="domain" description="ABC transporter" evidence="6">
    <location>
        <begin position="2"/>
        <end position="242"/>
    </location>
</feature>
<dbReference type="PANTHER" id="PTHR43117">
    <property type="entry name" value="OSMOPROTECTANT IMPORT ATP-BINDING PROTEIN OSMV"/>
    <property type="match status" value="1"/>
</dbReference>
<dbReference type="OrthoDB" id="9802264at2"/>
<dbReference type="GO" id="GO:0005524">
    <property type="term" value="F:ATP binding"/>
    <property type="evidence" value="ECO:0007669"/>
    <property type="project" value="UniProtKB-KW"/>
</dbReference>
<sequence>MIEFKNVSKQFPNSSQKAVDDFSYVIPSREIHVFLGSSGCGKTTLLRCVNRMEIPTSGQILWDDQDVAELNPVELRRSIGYVMQSAGLMPHRTVLDNVTTVLRLRNGEAKLSKEQIRSRGLEMLELVGLDPQLASRYPAQLSGGQAQRVGVARALAPNPRVVLMDEPFAAVDPLVRTQLQDLVRDLQRELKTTILFVTHDVDEAVRLADKIIVLSERAQIRQAGTARELLSQPADQFVADFLGINRELPLELGAQNLVFNPDGRPLGHLSFPEGVAGSVTDAEAGI</sequence>
<protein>
    <recommendedName>
        <fullName evidence="5">ABC-type quaternary amine transporter</fullName>
        <ecNumber evidence="5">7.6.2.9</ecNumber>
    </recommendedName>
</protein>
<evidence type="ECO:0000259" key="6">
    <source>
        <dbReference type="PROSITE" id="PS50893"/>
    </source>
</evidence>
<evidence type="ECO:0000256" key="2">
    <source>
        <dbReference type="ARBA" id="ARBA00022448"/>
    </source>
</evidence>
<comment type="caution">
    <text evidence="7">The sequence shown here is derived from an EMBL/GenBank/DDBJ whole genome shotgun (WGS) entry which is preliminary data.</text>
</comment>
<dbReference type="InterPro" id="IPR003593">
    <property type="entry name" value="AAA+_ATPase"/>
</dbReference>
<dbReference type="PANTHER" id="PTHR43117:SF4">
    <property type="entry name" value="OSMOPROTECTANT IMPORT ATP-BINDING PROTEIN OSMV"/>
    <property type="match status" value="1"/>
</dbReference>
<dbReference type="Proteomes" id="UP000010301">
    <property type="component" value="Unassembled WGS sequence"/>
</dbReference>
<dbReference type="PROSITE" id="PS00211">
    <property type="entry name" value="ABC_TRANSPORTER_1"/>
    <property type="match status" value="1"/>
</dbReference>
<dbReference type="Pfam" id="PF00005">
    <property type="entry name" value="ABC_tran"/>
    <property type="match status" value="1"/>
</dbReference>
<keyword evidence="8" id="KW-1185">Reference proteome</keyword>
<dbReference type="EC" id="7.6.2.9" evidence="5"/>
<name>C0VZ63_9ACTO</name>
<keyword evidence="4 7" id="KW-0067">ATP-binding</keyword>
<accession>C0VZ63</accession>
<dbReference type="eggNOG" id="COG1125">
    <property type="taxonomic scope" value="Bacteria"/>
</dbReference>
<keyword evidence="2" id="KW-0813">Transport</keyword>
<gene>
    <name evidence="7" type="ORF">HMPREF0044_0453</name>
</gene>
<organism evidence="7 8">
    <name type="scientific">Gleimia coleocanis DSM 15436</name>
    <dbReference type="NCBI Taxonomy" id="525245"/>
    <lineage>
        <taxon>Bacteria</taxon>
        <taxon>Bacillati</taxon>
        <taxon>Actinomycetota</taxon>
        <taxon>Actinomycetes</taxon>
        <taxon>Actinomycetales</taxon>
        <taxon>Actinomycetaceae</taxon>
        <taxon>Gleimia</taxon>
    </lineage>
</organism>
<comment type="similarity">
    <text evidence="1">Belongs to the ABC transporter superfamily.</text>
</comment>
<dbReference type="HOGENOM" id="CLU_000604_1_22_11"/>
<dbReference type="InterPro" id="IPR017871">
    <property type="entry name" value="ABC_transporter-like_CS"/>
</dbReference>
<evidence type="ECO:0000313" key="8">
    <source>
        <dbReference type="Proteomes" id="UP000010301"/>
    </source>
</evidence>
<dbReference type="GO" id="GO:0015418">
    <property type="term" value="F:ABC-type quaternary ammonium compound transporting activity"/>
    <property type="evidence" value="ECO:0007669"/>
    <property type="project" value="UniProtKB-EC"/>
</dbReference>